<evidence type="ECO:0000313" key="9">
    <source>
        <dbReference type="Proteomes" id="UP000002866"/>
    </source>
</evidence>
<keyword evidence="4" id="KW-0732">Signal</keyword>
<evidence type="ECO:0000313" key="8">
    <source>
        <dbReference type="EMBL" id="CCH61210.1"/>
    </source>
</evidence>
<feature type="compositionally biased region" description="Acidic residues" evidence="6">
    <location>
        <begin position="199"/>
        <end position="210"/>
    </location>
</feature>
<reference evidence="8 9" key="1">
    <citation type="journal article" date="2011" name="Proc. Natl. Acad. Sci. U.S.A.">
        <title>Evolutionary erosion of yeast sex chromosomes by mating-type switching accidents.</title>
        <authorList>
            <person name="Gordon J.L."/>
            <person name="Armisen D."/>
            <person name="Proux-Wera E."/>
            <person name="Oheigeartaigh S.S."/>
            <person name="Byrne K.P."/>
            <person name="Wolfe K.H."/>
        </authorList>
    </citation>
    <scope>NUCLEOTIDE SEQUENCE [LARGE SCALE GENOMIC DNA]</scope>
    <source>
        <strain evidence="9">ATCC 34711 / CBS 6284 / DSM 70876 / NBRC 10599 / NRRL Y-10934 / UCD 77-7</strain>
    </source>
</reference>
<dbReference type="PANTHER" id="PTHR13153">
    <property type="entry name" value="CGTHBA PROTEIN -14 GENE PROTEIN"/>
    <property type="match status" value="1"/>
</dbReference>
<evidence type="ECO:0000256" key="1">
    <source>
        <dbReference type="ARBA" id="ARBA00010546"/>
    </source>
</evidence>
<name>I2H4A8_HENB6</name>
<accession>I2H4A8</accession>
<dbReference type="FunCoup" id="I2H4A8">
    <property type="interactions" value="136"/>
</dbReference>
<proteinExistence type="inferred from homology"/>
<feature type="compositionally biased region" description="Polar residues" evidence="6">
    <location>
        <begin position="400"/>
        <end position="418"/>
    </location>
</feature>
<dbReference type="GO" id="GO:0051058">
    <property type="term" value="P:negative regulation of small GTPase mediated signal transduction"/>
    <property type="evidence" value="ECO:0007669"/>
    <property type="project" value="EnsemblFungi"/>
</dbReference>
<dbReference type="Proteomes" id="UP000002866">
    <property type="component" value="Chromosome 5"/>
</dbReference>
<keyword evidence="9" id="KW-1185">Reference proteome</keyword>
<dbReference type="GO" id="GO:0034198">
    <property type="term" value="P:cellular response to amino acid starvation"/>
    <property type="evidence" value="ECO:0007669"/>
    <property type="project" value="EnsemblFungi"/>
</dbReference>
<evidence type="ECO:0000256" key="3">
    <source>
        <dbReference type="ARBA" id="ARBA00030028"/>
    </source>
</evidence>
<dbReference type="eggNOG" id="ENOG502QW35">
    <property type="taxonomic scope" value="Eukaryota"/>
</dbReference>
<dbReference type="Pfam" id="PF24064">
    <property type="entry name" value="HTH_NPRL3"/>
    <property type="match status" value="1"/>
</dbReference>
<evidence type="ECO:0000259" key="7">
    <source>
        <dbReference type="Pfam" id="PF24064"/>
    </source>
</evidence>
<evidence type="ECO:0000256" key="4">
    <source>
        <dbReference type="RuleBase" id="RU368069"/>
    </source>
</evidence>
<dbReference type="OMA" id="RTDYVWK"/>
<dbReference type="GO" id="GO:1904262">
    <property type="term" value="P:negative regulation of TORC1 signaling"/>
    <property type="evidence" value="ECO:0007669"/>
    <property type="project" value="EnsemblFungi"/>
</dbReference>
<dbReference type="GO" id="GO:0038202">
    <property type="term" value="P:TORC1 signaling"/>
    <property type="evidence" value="ECO:0007669"/>
    <property type="project" value="TreeGrafter"/>
</dbReference>
<feature type="domain" description="GATOR1 complex protein NPRL3 C-terminal HTH" evidence="7">
    <location>
        <begin position="1070"/>
        <end position="1131"/>
    </location>
</feature>
<keyword evidence="4" id="KW-0469">Meiosis</keyword>
<feature type="compositionally biased region" description="Basic and acidic residues" evidence="6">
    <location>
        <begin position="804"/>
        <end position="814"/>
    </location>
</feature>
<feature type="compositionally biased region" description="Polar residues" evidence="6">
    <location>
        <begin position="957"/>
        <end position="967"/>
    </location>
</feature>
<feature type="region of interest" description="Disordered" evidence="6">
    <location>
        <begin position="956"/>
        <end position="989"/>
    </location>
</feature>
<dbReference type="Pfam" id="PF03666">
    <property type="entry name" value="NPR3"/>
    <property type="match status" value="1"/>
</dbReference>
<dbReference type="PANTHER" id="PTHR13153:SF5">
    <property type="entry name" value="GATOR COMPLEX PROTEIN NPRL3"/>
    <property type="match status" value="1"/>
</dbReference>
<evidence type="ECO:0000256" key="2">
    <source>
        <dbReference type="ARBA" id="ARBA00017880"/>
    </source>
</evidence>
<comment type="function">
    <text evidence="4">Mediates inactivation of the TORC1 complex in response to amino acid starvation. Required for meiotic nuclear division.</text>
</comment>
<feature type="region of interest" description="Disordered" evidence="6">
    <location>
        <begin position="109"/>
        <end position="151"/>
    </location>
</feature>
<dbReference type="AlphaFoldDB" id="I2H4A8"/>
<dbReference type="GO" id="GO:2000785">
    <property type="term" value="P:regulation of autophagosome assembly"/>
    <property type="evidence" value="ECO:0007669"/>
    <property type="project" value="EnsemblFungi"/>
</dbReference>
<feature type="region of interest" description="Disordered" evidence="6">
    <location>
        <begin position="187"/>
        <end position="210"/>
    </location>
</feature>
<protein>
    <recommendedName>
        <fullName evidence="2 4">Nitrogen permease regulator 3</fullName>
    </recommendedName>
    <alternativeName>
        <fullName evidence="3 4">Required for meiotic nuclear division protein 11</fullName>
    </alternativeName>
</protein>
<feature type="coiled-coil region" evidence="5">
    <location>
        <begin position="158"/>
        <end position="185"/>
    </location>
</feature>
<dbReference type="GO" id="GO:0010508">
    <property type="term" value="P:positive regulation of autophagy"/>
    <property type="evidence" value="ECO:0007669"/>
    <property type="project" value="EnsemblFungi"/>
</dbReference>
<feature type="compositionally biased region" description="Basic residues" evidence="6">
    <location>
        <begin position="383"/>
        <end position="396"/>
    </location>
</feature>
<dbReference type="GeneID" id="14496283"/>
<comment type="subcellular location">
    <subcellularLocation>
        <location evidence="4">Vacuole membrane</location>
        <topology evidence="4">Peripheral membrane protein</topology>
    </subcellularLocation>
</comment>
<dbReference type="GO" id="GO:1990130">
    <property type="term" value="C:GATOR1 complex"/>
    <property type="evidence" value="ECO:0007669"/>
    <property type="project" value="EnsemblFungi"/>
</dbReference>
<dbReference type="InterPro" id="IPR005365">
    <property type="entry name" value="Npr3"/>
</dbReference>
<dbReference type="STRING" id="1071380.I2H4A8"/>
<evidence type="ECO:0000256" key="6">
    <source>
        <dbReference type="SAM" id="MobiDB-lite"/>
    </source>
</evidence>
<dbReference type="EMBL" id="HE806320">
    <property type="protein sequence ID" value="CCH61210.1"/>
    <property type="molecule type" value="Genomic_DNA"/>
</dbReference>
<dbReference type="GO" id="GO:0005774">
    <property type="term" value="C:vacuolar membrane"/>
    <property type="evidence" value="ECO:0007669"/>
    <property type="project" value="UniProtKB-SubCell"/>
</dbReference>
<feature type="region of interest" description="Disordered" evidence="6">
    <location>
        <begin position="383"/>
        <end position="428"/>
    </location>
</feature>
<dbReference type="InterPro" id="IPR056603">
    <property type="entry name" value="HTH_NPRL3"/>
</dbReference>
<dbReference type="GO" id="GO:0006995">
    <property type="term" value="P:cellular response to nitrogen starvation"/>
    <property type="evidence" value="ECO:0007669"/>
    <property type="project" value="EnsemblFungi"/>
</dbReference>
<feature type="compositionally biased region" description="Acidic residues" evidence="6">
    <location>
        <begin position="978"/>
        <end position="989"/>
    </location>
</feature>
<dbReference type="InParanoid" id="I2H4A8"/>
<sequence>MQQCIPNSRLLGIQLTISTHSGPQIVYNYPPAISDYKSIITNNIPTDIKKFHSNIRNSTSNQPSPIDPFLKNSKNHRHIFTPQDELNMNSFNMSTSSITRDVFSVNVRSARESDTDQDSMADISDSELTTDYCGTDSTLSESSSSDTDSVSVISVKSNSNLNNNNTNLEKNDKNIQKTISNLINNRYNQNTNNTYSQQEQDDEYADDEGDDEISANLKNIKLNSNELTDLKKSHSNQLNTNDFKSDTSGSTILKTKTPTSNTTIAATKLLDIINQENSNRKISLSSKLLLSTDDDIDRVDSGEYVSDQELATFWEKEDFKFIERYFEEDVFQDLSKIFDFDSEFVAEFCSPEREMCNTKFEFTIDKFCFLGLPIHVDEEGNWKKSKKKKHSSRSKRSSSIGTKCSVNNHSTTANTNTDITRRRENSDLTPFISDTTEKDLVTKLNDTISVESYDESGKDDLQNNMTMFHVVFIMDPSLIEYNQRVNDMFRNVAARLSLFLRSAQAKTSYVSRECDIMLKEKESIMKTSRTYRMLKGPRNKTKYLYKKLLTKSSLARALTVCVDSLQKNEIASLQMNDEKFISLQIPIHYELKFLPRFKLDPVLKGTFLTSILNSKFLARSSSLDQLNATTNQINYPTSNSNNANENEYDTFFDDDNNLLDYALLPLDEPSNIIKKLETSSNQDDLTSVLLIHIVRHIQPTLPLRSYQYLIDDVFRFNSNEFGMKELENGESIKINLLKSCTLHLLYWRYVRVIIPISSRNTYIISPLSPIQGSNKDLLITNKNCLKSYNDYNNKDNNENNNNNDRYHSNKSTDSKVENKKPLIYQYQDMFKETFPSLPILPLFLNLLSNGKPKPYGIIIPSKDHKPIYLKALSWLLRNGFVYQQLTFICIRVDKQVKMQVEEDLEREGFKNSNKNVNNVSTGGIANHVTSTNTTTNIPNKNDDNINSSLKDAVINNRGINKNHGNISKTTSNNKDNSNNEEDNMIDDNDDIRIERSTFTNNNSNDNDNNNNHINLRLNLPYNDIDKELAYADASSKLQNLEFEEDMNNFDYGDPKMEKDYTIILEPERASALEKRWIYKCIQDQPSDIQMIFNKLLKYFNGRTPMEVVILRENVSRHDIKKLMKNMHKYLMEYHHW</sequence>
<dbReference type="HOGENOM" id="CLU_014314_0_0_1"/>
<evidence type="ECO:0000256" key="5">
    <source>
        <dbReference type="SAM" id="Coils"/>
    </source>
</evidence>
<dbReference type="GO" id="GO:0051321">
    <property type="term" value="P:meiotic cell cycle"/>
    <property type="evidence" value="ECO:0007669"/>
    <property type="project" value="UniProtKB-UniRule"/>
</dbReference>
<keyword evidence="5" id="KW-0175">Coiled coil</keyword>
<gene>
    <name evidence="8" type="primary">TBLA0E01530</name>
    <name evidence="8" type="ORF">TBLA_0E01530</name>
</gene>
<feature type="region of interest" description="Disordered" evidence="6">
    <location>
        <begin position="790"/>
        <end position="814"/>
    </location>
</feature>
<organism evidence="8 9">
    <name type="scientific">Henningerozyma blattae (strain ATCC 34711 / CBS 6284 / DSM 70876 / NBRC 10599 / NRRL Y-10934 / UCD 77-7)</name>
    <name type="common">Yeast</name>
    <name type="synonym">Tetrapisispora blattae</name>
    <dbReference type="NCBI Taxonomy" id="1071380"/>
    <lineage>
        <taxon>Eukaryota</taxon>
        <taxon>Fungi</taxon>
        <taxon>Dikarya</taxon>
        <taxon>Ascomycota</taxon>
        <taxon>Saccharomycotina</taxon>
        <taxon>Saccharomycetes</taxon>
        <taxon>Saccharomycetales</taxon>
        <taxon>Saccharomycetaceae</taxon>
        <taxon>Henningerozyma</taxon>
    </lineage>
</organism>
<comment type="similarity">
    <text evidence="1 4">Belongs to the NPR3 family.</text>
</comment>
<dbReference type="GO" id="GO:0007124">
    <property type="term" value="P:pseudohyphal growth"/>
    <property type="evidence" value="ECO:0007669"/>
    <property type="project" value="EnsemblFungi"/>
</dbReference>
<dbReference type="RefSeq" id="XP_004180729.1">
    <property type="nucleotide sequence ID" value="XM_004180681.1"/>
</dbReference>
<dbReference type="OrthoDB" id="18648at2759"/>
<feature type="compositionally biased region" description="Low complexity" evidence="6">
    <location>
        <begin position="135"/>
        <end position="151"/>
    </location>
</feature>
<dbReference type="KEGG" id="tbl:TBLA_0E01530"/>